<sequence>MLAQSTHHLLWLREQDHPAISLPRWQQQVELLGNFYQSQACLILQVVNGSVQVVCARQSQNLHLNGGTGFEDAGLLAMIDDYDGYNLTKSSGTNFTSELSQFNQVLSRPIFWPDGELFGCILICDPVQAKYRERLTPLVETATSLIQAELKHVFLMQQVKMLSVQDEQTCMLNPYGFSLMAPRQLSLSRRFGSHAGIILIEEMMSESLESSKEDAGQRIRMLARIIHDNLRDADVSARVGHRQFIILCFIDNESNLDALVSRLKKQISKEDPNLRLVTGQSYFTPDTQISLDPMQKKAKENLNINKLEHQKTAR</sequence>
<organism evidence="2 3">
    <name type="scientific">Shewanella atlantica</name>
    <dbReference type="NCBI Taxonomy" id="271099"/>
    <lineage>
        <taxon>Bacteria</taxon>
        <taxon>Pseudomonadati</taxon>
        <taxon>Pseudomonadota</taxon>
        <taxon>Gammaproteobacteria</taxon>
        <taxon>Alteromonadales</taxon>
        <taxon>Shewanellaceae</taxon>
        <taxon>Shewanella</taxon>
    </lineage>
</organism>
<dbReference type="RefSeq" id="WP_126504567.1">
    <property type="nucleotide sequence ID" value="NZ_RXNV01000001.1"/>
</dbReference>
<comment type="caution">
    <text evidence="2">The sequence shown here is derived from an EMBL/GenBank/DDBJ whole genome shotgun (WGS) entry which is preliminary data.</text>
</comment>
<evidence type="ECO:0000313" key="2">
    <source>
        <dbReference type="EMBL" id="RTR34964.1"/>
    </source>
</evidence>
<dbReference type="InterPro" id="IPR043128">
    <property type="entry name" value="Rev_trsase/Diguanyl_cyclase"/>
</dbReference>
<dbReference type="AlphaFoldDB" id="A0A431WHG6"/>
<dbReference type="Proteomes" id="UP000282060">
    <property type="component" value="Unassembled WGS sequence"/>
</dbReference>
<evidence type="ECO:0000313" key="3">
    <source>
        <dbReference type="Proteomes" id="UP000282060"/>
    </source>
</evidence>
<dbReference type="InterPro" id="IPR000160">
    <property type="entry name" value="GGDEF_dom"/>
</dbReference>
<keyword evidence="3" id="KW-1185">Reference proteome</keyword>
<dbReference type="PROSITE" id="PS50887">
    <property type="entry name" value="GGDEF"/>
    <property type="match status" value="1"/>
</dbReference>
<protein>
    <submittedName>
        <fullName evidence="2">GGDEF domain-containing protein</fullName>
    </submittedName>
</protein>
<dbReference type="SUPFAM" id="SSF55073">
    <property type="entry name" value="Nucleotide cyclase"/>
    <property type="match status" value="1"/>
</dbReference>
<evidence type="ECO:0000259" key="1">
    <source>
        <dbReference type="PROSITE" id="PS50887"/>
    </source>
</evidence>
<reference evidence="2 3" key="1">
    <citation type="submission" date="2018-12" db="EMBL/GenBank/DDBJ databases">
        <authorList>
            <person name="Yu L."/>
        </authorList>
    </citation>
    <scope>NUCLEOTIDE SEQUENCE [LARGE SCALE GENOMIC DNA]</scope>
    <source>
        <strain evidence="2 3">HAW-EB5</strain>
    </source>
</reference>
<dbReference type="EMBL" id="RXNV01000001">
    <property type="protein sequence ID" value="RTR34964.1"/>
    <property type="molecule type" value="Genomic_DNA"/>
</dbReference>
<dbReference type="Gene3D" id="3.30.70.270">
    <property type="match status" value="1"/>
</dbReference>
<gene>
    <name evidence="2" type="ORF">EKG39_04700</name>
</gene>
<name>A0A431WHG6_9GAMM</name>
<dbReference type="OrthoDB" id="6269256at2"/>
<proteinExistence type="predicted"/>
<feature type="domain" description="GGDEF" evidence="1">
    <location>
        <begin position="193"/>
        <end position="314"/>
    </location>
</feature>
<accession>A0A431WHG6</accession>
<dbReference type="InterPro" id="IPR029787">
    <property type="entry name" value="Nucleotide_cyclase"/>
</dbReference>